<dbReference type="AlphaFoldDB" id="W2HQB4"/>
<evidence type="ECO:0000256" key="1">
    <source>
        <dbReference type="SAM" id="MobiDB-lite"/>
    </source>
</evidence>
<dbReference type="Gene3D" id="1.10.340.70">
    <property type="match status" value="1"/>
</dbReference>
<evidence type="ECO:0000313" key="3">
    <source>
        <dbReference type="EMBL" id="ETL24154.1"/>
    </source>
</evidence>
<feature type="domain" description="Integrase zinc-binding" evidence="2">
    <location>
        <begin position="166"/>
        <end position="224"/>
    </location>
</feature>
<protein>
    <recommendedName>
        <fullName evidence="2">Integrase zinc-binding domain-containing protein</fullName>
    </recommendedName>
</protein>
<name>W2HQB4_PHYNI</name>
<evidence type="ECO:0000259" key="2">
    <source>
        <dbReference type="Pfam" id="PF17921"/>
    </source>
</evidence>
<dbReference type="VEuPathDB" id="FungiDB:PPTG_23644"/>
<dbReference type="InterPro" id="IPR052160">
    <property type="entry name" value="Gypsy_RT_Integrase-like"/>
</dbReference>
<feature type="compositionally biased region" description="Basic and acidic residues" evidence="1">
    <location>
        <begin position="23"/>
        <end position="33"/>
    </location>
</feature>
<feature type="compositionally biased region" description="Low complexity" evidence="1">
    <location>
        <begin position="60"/>
        <end position="70"/>
    </location>
</feature>
<feature type="region of interest" description="Disordered" evidence="1">
    <location>
        <begin position="1"/>
        <end position="101"/>
    </location>
</feature>
<dbReference type="FunFam" id="1.10.340.70:FF:000001">
    <property type="entry name" value="Retrovirus-related Pol polyprotein from transposon gypsy-like Protein"/>
    <property type="match status" value="1"/>
</dbReference>
<organism evidence="3">
    <name type="scientific">Phytophthora nicotianae</name>
    <name type="common">Potato buckeye rot agent</name>
    <name type="synonym">Phytophthora parasitica</name>
    <dbReference type="NCBI Taxonomy" id="4792"/>
    <lineage>
        <taxon>Eukaryota</taxon>
        <taxon>Sar</taxon>
        <taxon>Stramenopiles</taxon>
        <taxon>Oomycota</taxon>
        <taxon>Peronosporomycetes</taxon>
        <taxon>Peronosporales</taxon>
        <taxon>Peronosporaceae</taxon>
        <taxon>Phytophthora</taxon>
    </lineage>
</organism>
<dbReference type="Pfam" id="PF17921">
    <property type="entry name" value="Integrase_H2C2"/>
    <property type="match status" value="1"/>
</dbReference>
<dbReference type="EMBL" id="KI677054">
    <property type="protein sequence ID" value="ETL24154.1"/>
    <property type="molecule type" value="Genomic_DNA"/>
</dbReference>
<accession>W2HQB4</accession>
<proteinExistence type="predicted"/>
<dbReference type="InterPro" id="IPR041588">
    <property type="entry name" value="Integrase_H2C2"/>
</dbReference>
<dbReference type="Proteomes" id="UP000053864">
    <property type="component" value="Unassembled WGS sequence"/>
</dbReference>
<gene>
    <name evidence="3" type="ORF">L916_21834</name>
</gene>
<dbReference type="PANTHER" id="PTHR47266">
    <property type="entry name" value="ENDONUCLEASE-RELATED"/>
    <property type="match status" value="1"/>
</dbReference>
<reference evidence="3" key="1">
    <citation type="submission" date="2013-11" db="EMBL/GenBank/DDBJ databases">
        <title>The Genome Sequence of Phytophthora parasitica CJ05E6.</title>
        <authorList>
            <consortium name="The Broad Institute Genomics Platform"/>
            <person name="Russ C."/>
            <person name="Tyler B."/>
            <person name="Panabieres F."/>
            <person name="Shan W."/>
            <person name="Tripathy S."/>
            <person name="Grunwald N."/>
            <person name="Machado M."/>
            <person name="Johnson C.S."/>
            <person name="Arredondo F."/>
            <person name="Hong C."/>
            <person name="Coffey M."/>
            <person name="Young S.K."/>
            <person name="Zeng Q."/>
            <person name="Gargeya S."/>
            <person name="Fitzgerald M."/>
            <person name="Abouelleil A."/>
            <person name="Alvarado L."/>
            <person name="Chapman S.B."/>
            <person name="Gainer-Dewar J."/>
            <person name="Goldberg J."/>
            <person name="Griggs A."/>
            <person name="Gujja S."/>
            <person name="Hansen M."/>
            <person name="Howarth C."/>
            <person name="Imamovic A."/>
            <person name="Ireland A."/>
            <person name="Larimer J."/>
            <person name="McCowan C."/>
            <person name="Murphy C."/>
            <person name="Pearson M."/>
            <person name="Poon T.W."/>
            <person name="Priest M."/>
            <person name="Roberts A."/>
            <person name="Saif S."/>
            <person name="Shea T."/>
            <person name="Sykes S."/>
            <person name="Wortman J."/>
            <person name="Nusbaum C."/>
            <person name="Birren B."/>
        </authorList>
    </citation>
    <scope>NUCLEOTIDE SEQUENCE [LARGE SCALE GENOMIC DNA]</scope>
    <source>
        <strain evidence="3">CJ05E6</strain>
    </source>
</reference>
<sequence length="296" mass="34079">MRSTTRELEQGPSAPQQSKQRLKTRENDAQERVNHRKKPQRVTWAMDKRTTRVPQPMTTPPATTETTNTTENDKVSRDATMPEDTINVRTQKSGQRRNREPIREGTRRIVETDTLQLTDDTIEEAQKRSRLVQKMLKDGKYKGMTVKTEYGLVLITTPSSLRIVLPPELWPLVFKDNHDSIWAGHLRAPHTYARIAQLYYWPYLQREVRRWVAGCQECGSRKARPRDVVPPLRSMNGGDVGDRWALDVPGPLPQTGGGQLYIRSSDDGGASYFGERRKIHNEEHRPEIWSLSRTTN</sequence>